<dbReference type="InterPro" id="IPR029044">
    <property type="entry name" value="Nucleotide-diphossugar_trans"/>
</dbReference>
<name>A0AAN6QKI4_9PEZI</name>
<comment type="caution">
    <text evidence="2">The sequence shown here is derived from an EMBL/GenBank/DDBJ whole genome shotgun (WGS) entry which is preliminary data.</text>
</comment>
<gene>
    <name evidence="2" type="ORF">N656DRAFT_686321</name>
</gene>
<reference evidence="2" key="1">
    <citation type="journal article" date="2023" name="Mol. Phylogenet. Evol.">
        <title>Genome-scale phylogeny and comparative genomics of the fungal order Sordariales.</title>
        <authorList>
            <person name="Hensen N."/>
            <person name="Bonometti L."/>
            <person name="Westerberg I."/>
            <person name="Brannstrom I.O."/>
            <person name="Guillou S."/>
            <person name="Cros-Aarteil S."/>
            <person name="Calhoun S."/>
            <person name="Haridas S."/>
            <person name="Kuo A."/>
            <person name="Mondo S."/>
            <person name="Pangilinan J."/>
            <person name="Riley R."/>
            <person name="LaButti K."/>
            <person name="Andreopoulos B."/>
            <person name="Lipzen A."/>
            <person name="Chen C."/>
            <person name="Yan M."/>
            <person name="Daum C."/>
            <person name="Ng V."/>
            <person name="Clum A."/>
            <person name="Steindorff A."/>
            <person name="Ohm R.A."/>
            <person name="Martin F."/>
            <person name="Silar P."/>
            <person name="Natvig D.O."/>
            <person name="Lalanne C."/>
            <person name="Gautier V."/>
            <person name="Ament-Velasquez S.L."/>
            <person name="Kruys A."/>
            <person name="Hutchinson M.I."/>
            <person name="Powell A.J."/>
            <person name="Barry K."/>
            <person name="Miller A.N."/>
            <person name="Grigoriev I.V."/>
            <person name="Debuchy R."/>
            <person name="Gladieux P."/>
            <person name="Hiltunen Thoren M."/>
            <person name="Johannesson H."/>
        </authorList>
    </citation>
    <scope>NUCLEOTIDE SEQUENCE</scope>
    <source>
        <strain evidence="2">CBS 508.74</strain>
    </source>
</reference>
<feature type="non-terminal residue" evidence="2">
    <location>
        <position position="1"/>
    </location>
</feature>
<dbReference type="EMBL" id="MU853347">
    <property type="protein sequence ID" value="KAK4111051.1"/>
    <property type="molecule type" value="Genomic_DNA"/>
</dbReference>
<sequence length="391" mass="44122">KPAREPSPPVPDPFPLLSRNPPPDRSQLQAPVAAHRPPKKHIPEQTPLFVGFTRNWPQLLQCVVSYIAAGWPPEDIYVVENTGVMFANKEGKLTLQNPFYLNHTQLELLGVNVIITPTLLTFSQLQNFYLWTSLTHTPPFPYFFWTHQDLLVFRSHPPPTPSLYDSAVGVLRYLTNPATTAAPRWAHYFFAYDHLTLVHRDAVLSVGGWDTHIPFYASDCDMYVRLMWAGYWQGEQGQEQDPVGIILDVASVFDDLGALLGVKGVKASVRGLGLGTEWGNGTDEDDGGEDYVETRERLLELGYQMEKAKYAEGNGWRNTWQVRQTGGQGEPFYRDPEGFEIGVRMMIDTGRSVFAEKWGHRGCDIARAGIKAEDAWRLERDWDEETEGAGS</sequence>
<accession>A0AAN6QKI4</accession>
<dbReference type="GeneID" id="89934747"/>
<evidence type="ECO:0000256" key="1">
    <source>
        <dbReference type="SAM" id="MobiDB-lite"/>
    </source>
</evidence>
<evidence type="ECO:0000313" key="3">
    <source>
        <dbReference type="Proteomes" id="UP001302812"/>
    </source>
</evidence>
<organism evidence="2 3">
    <name type="scientific">Canariomyces notabilis</name>
    <dbReference type="NCBI Taxonomy" id="2074819"/>
    <lineage>
        <taxon>Eukaryota</taxon>
        <taxon>Fungi</taxon>
        <taxon>Dikarya</taxon>
        <taxon>Ascomycota</taxon>
        <taxon>Pezizomycotina</taxon>
        <taxon>Sordariomycetes</taxon>
        <taxon>Sordariomycetidae</taxon>
        <taxon>Sordariales</taxon>
        <taxon>Chaetomiaceae</taxon>
        <taxon>Canariomyces</taxon>
    </lineage>
</organism>
<keyword evidence="3" id="KW-1185">Reference proteome</keyword>
<feature type="compositionally biased region" description="Pro residues" evidence="1">
    <location>
        <begin position="1"/>
        <end position="24"/>
    </location>
</feature>
<feature type="region of interest" description="Disordered" evidence="1">
    <location>
        <begin position="1"/>
        <end position="41"/>
    </location>
</feature>
<feature type="non-terminal residue" evidence="2">
    <location>
        <position position="391"/>
    </location>
</feature>
<protein>
    <submittedName>
        <fullName evidence="2">Uncharacterized protein</fullName>
    </submittedName>
</protein>
<reference evidence="2" key="2">
    <citation type="submission" date="2023-05" db="EMBL/GenBank/DDBJ databases">
        <authorList>
            <consortium name="Lawrence Berkeley National Laboratory"/>
            <person name="Steindorff A."/>
            <person name="Hensen N."/>
            <person name="Bonometti L."/>
            <person name="Westerberg I."/>
            <person name="Brannstrom I.O."/>
            <person name="Guillou S."/>
            <person name="Cros-Aarteil S."/>
            <person name="Calhoun S."/>
            <person name="Haridas S."/>
            <person name="Kuo A."/>
            <person name="Mondo S."/>
            <person name="Pangilinan J."/>
            <person name="Riley R."/>
            <person name="Labutti K."/>
            <person name="Andreopoulos B."/>
            <person name="Lipzen A."/>
            <person name="Chen C."/>
            <person name="Yanf M."/>
            <person name="Daum C."/>
            <person name="Ng V."/>
            <person name="Clum A."/>
            <person name="Ohm R."/>
            <person name="Martin F."/>
            <person name="Silar P."/>
            <person name="Natvig D."/>
            <person name="Lalanne C."/>
            <person name="Gautier V."/>
            <person name="Ament-Velasquez S.L."/>
            <person name="Kruys A."/>
            <person name="Hutchinson M.I."/>
            <person name="Powell A.J."/>
            <person name="Barry K."/>
            <person name="Miller A.N."/>
            <person name="Grigoriev I.V."/>
            <person name="Debuchy R."/>
            <person name="Gladieux P."/>
            <person name="Thoren M.H."/>
            <person name="Johannesson H."/>
        </authorList>
    </citation>
    <scope>NUCLEOTIDE SEQUENCE</scope>
    <source>
        <strain evidence="2">CBS 508.74</strain>
    </source>
</reference>
<dbReference type="SUPFAM" id="SSF53448">
    <property type="entry name" value="Nucleotide-diphospho-sugar transferases"/>
    <property type="match status" value="1"/>
</dbReference>
<proteinExistence type="predicted"/>
<dbReference type="RefSeq" id="XP_064668621.1">
    <property type="nucleotide sequence ID" value="XM_064810622.1"/>
</dbReference>
<evidence type="ECO:0000313" key="2">
    <source>
        <dbReference type="EMBL" id="KAK4111051.1"/>
    </source>
</evidence>
<dbReference type="Proteomes" id="UP001302812">
    <property type="component" value="Unassembled WGS sequence"/>
</dbReference>
<dbReference type="AlphaFoldDB" id="A0AAN6QKI4"/>